<feature type="coiled-coil region" evidence="1">
    <location>
        <begin position="165"/>
        <end position="199"/>
    </location>
</feature>
<dbReference type="AlphaFoldDB" id="A0A0V0Q8Z9"/>
<evidence type="ECO:0000313" key="2">
    <source>
        <dbReference type="EMBL" id="KRW98704.1"/>
    </source>
</evidence>
<evidence type="ECO:0000313" key="3">
    <source>
        <dbReference type="Proteomes" id="UP000054937"/>
    </source>
</evidence>
<comment type="caution">
    <text evidence="2">The sequence shown here is derived from an EMBL/GenBank/DDBJ whole genome shotgun (WGS) entry which is preliminary data.</text>
</comment>
<reference evidence="2 3" key="1">
    <citation type="journal article" date="2015" name="Sci. Rep.">
        <title>Genome of the facultative scuticociliatosis pathogen Pseudocohnilembus persalinus provides insight into its virulence through horizontal gene transfer.</title>
        <authorList>
            <person name="Xiong J."/>
            <person name="Wang G."/>
            <person name="Cheng J."/>
            <person name="Tian M."/>
            <person name="Pan X."/>
            <person name="Warren A."/>
            <person name="Jiang C."/>
            <person name="Yuan D."/>
            <person name="Miao W."/>
        </authorList>
    </citation>
    <scope>NUCLEOTIDE SEQUENCE [LARGE SCALE GENOMIC DNA]</scope>
    <source>
        <strain evidence="2">36N120E</strain>
    </source>
</reference>
<evidence type="ECO:0000256" key="1">
    <source>
        <dbReference type="SAM" id="Coils"/>
    </source>
</evidence>
<keyword evidence="1" id="KW-0175">Coiled coil</keyword>
<organism evidence="2 3">
    <name type="scientific">Pseudocohnilembus persalinus</name>
    <name type="common">Ciliate</name>
    <dbReference type="NCBI Taxonomy" id="266149"/>
    <lineage>
        <taxon>Eukaryota</taxon>
        <taxon>Sar</taxon>
        <taxon>Alveolata</taxon>
        <taxon>Ciliophora</taxon>
        <taxon>Intramacronucleata</taxon>
        <taxon>Oligohymenophorea</taxon>
        <taxon>Scuticociliatia</taxon>
        <taxon>Philasterida</taxon>
        <taxon>Pseudocohnilembidae</taxon>
        <taxon>Pseudocohnilembus</taxon>
    </lineage>
</organism>
<proteinExistence type="predicted"/>
<name>A0A0V0Q8Z9_PSEPJ</name>
<dbReference type="EMBL" id="LDAU01000232">
    <property type="protein sequence ID" value="KRW98704.1"/>
    <property type="molecule type" value="Genomic_DNA"/>
</dbReference>
<dbReference type="InParanoid" id="A0A0V0Q8Z9"/>
<dbReference type="Proteomes" id="UP000054937">
    <property type="component" value="Unassembled WGS sequence"/>
</dbReference>
<protein>
    <submittedName>
        <fullName evidence="2">Uncharacterized protein</fullName>
    </submittedName>
</protein>
<sequence>MAFSTVKQGRVSEDVVIKDPVVITFLNIVNNTQVLNNLCHFWDQPDVRKTFKTQNGKADDLLKKKNNFSLIMRHIMNLFTHSGFKYIPRDQAAACFCHNQLYKKRNQLIRYALMDLRILLKLEKGKPNNLSLGMLKGKPFILNEESELEDQEQQQNFEQYFDSIKKQEQEELYQQKLKQKNLQDRQKIEQKRLQNLQRIQQQY</sequence>
<gene>
    <name evidence="2" type="ORF">PPERSA_00292</name>
</gene>
<keyword evidence="3" id="KW-1185">Reference proteome</keyword>
<accession>A0A0V0Q8Z9</accession>